<keyword evidence="3" id="KW-1185">Reference proteome</keyword>
<gene>
    <name evidence="2" type="ORF">KC01_LOCUS39361</name>
</gene>
<evidence type="ECO:0000313" key="3">
    <source>
        <dbReference type="Proteomes" id="UP001497482"/>
    </source>
</evidence>
<accession>A0AAV2MI56</accession>
<dbReference type="EMBL" id="OZ035830">
    <property type="protein sequence ID" value="CAL1613098.1"/>
    <property type="molecule type" value="Genomic_DNA"/>
</dbReference>
<organism evidence="2 3">
    <name type="scientific">Knipowitschia caucasica</name>
    <name type="common">Caucasian dwarf goby</name>
    <name type="synonym">Pomatoschistus caucasicus</name>
    <dbReference type="NCBI Taxonomy" id="637954"/>
    <lineage>
        <taxon>Eukaryota</taxon>
        <taxon>Metazoa</taxon>
        <taxon>Chordata</taxon>
        <taxon>Craniata</taxon>
        <taxon>Vertebrata</taxon>
        <taxon>Euteleostomi</taxon>
        <taxon>Actinopterygii</taxon>
        <taxon>Neopterygii</taxon>
        <taxon>Teleostei</taxon>
        <taxon>Neoteleostei</taxon>
        <taxon>Acanthomorphata</taxon>
        <taxon>Gobiaria</taxon>
        <taxon>Gobiiformes</taxon>
        <taxon>Gobioidei</taxon>
        <taxon>Gobiidae</taxon>
        <taxon>Gobiinae</taxon>
        <taxon>Knipowitschia</taxon>
    </lineage>
</organism>
<protein>
    <submittedName>
        <fullName evidence="2">Uncharacterized protein</fullName>
    </submittedName>
</protein>
<dbReference type="Proteomes" id="UP001497482">
    <property type="component" value="Chromosome 8"/>
</dbReference>
<sequence length="157" mass="16296">MYRRRSRSRTWDICRVNAGLRRIIDLGLGSRSGQTRTPGQARKTLYNACTAITGIACGAVYSGAVYSSTAGQSTAGQSTARQRETGKRPKYNAATTTCERDHPTHPDTSPTCADLDSGPGPEDVYLTTPCCDPVCVSTAPISGVAAVIGGGAGPAGD</sequence>
<evidence type="ECO:0000256" key="1">
    <source>
        <dbReference type="SAM" id="MobiDB-lite"/>
    </source>
</evidence>
<feature type="region of interest" description="Disordered" evidence="1">
    <location>
        <begin position="68"/>
        <end position="113"/>
    </location>
</feature>
<dbReference type="AlphaFoldDB" id="A0AAV2MI56"/>
<reference evidence="2 3" key="1">
    <citation type="submission" date="2024-04" db="EMBL/GenBank/DDBJ databases">
        <authorList>
            <person name="Waldvogel A.-M."/>
            <person name="Schoenle A."/>
        </authorList>
    </citation>
    <scope>NUCLEOTIDE SEQUENCE [LARGE SCALE GENOMIC DNA]</scope>
</reference>
<evidence type="ECO:0000313" key="2">
    <source>
        <dbReference type="EMBL" id="CAL1613098.1"/>
    </source>
</evidence>
<feature type="compositionally biased region" description="Polar residues" evidence="1">
    <location>
        <begin position="68"/>
        <end position="80"/>
    </location>
</feature>
<name>A0AAV2MI56_KNICA</name>
<proteinExistence type="predicted"/>